<dbReference type="InterPro" id="IPR002937">
    <property type="entry name" value="Amino_oxidase"/>
</dbReference>
<protein>
    <submittedName>
        <fullName evidence="2">Dehydrogenase</fullName>
    </submittedName>
</protein>
<dbReference type="SUPFAM" id="SSF51905">
    <property type="entry name" value="FAD/NAD(P)-binding domain"/>
    <property type="match status" value="1"/>
</dbReference>
<dbReference type="InterPro" id="IPR050464">
    <property type="entry name" value="Zeta_carotene_desat/Oxidored"/>
</dbReference>
<dbReference type="EMBL" id="QICH01000001">
    <property type="protein sequence ID" value="PXF64091.1"/>
    <property type="molecule type" value="Genomic_DNA"/>
</dbReference>
<dbReference type="Pfam" id="PF01593">
    <property type="entry name" value="Amino_oxidase"/>
    <property type="match status" value="1"/>
</dbReference>
<accession>A0A318D5C5</accession>
<dbReference type="PANTHER" id="PTHR42923">
    <property type="entry name" value="PROTOPORPHYRINOGEN OXIDASE"/>
    <property type="match status" value="1"/>
</dbReference>
<evidence type="ECO:0000313" key="2">
    <source>
        <dbReference type="EMBL" id="PXF64091.1"/>
    </source>
</evidence>
<dbReference type="Gene3D" id="3.30.70.1990">
    <property type="match status" value="1"/>
</dbReference>
<name>A0A318D5C5_9GAMM</name>
<dbReference type="Gene3D" id="1.10.405.20">
    <property type="match status" value="1"/>
</dbReference>
<keyword evidence="3" id="KW-1185">Reference proteome</keyword>
<sequence>MRVAIIGSGISGISAAEYLSERCEVTVFEKNDKIGGHADTQTIDVDGLQVDVDTGFIVFNPENYPRFTELLTKYDVPYKDSDMSFAVSNRFSGLEYNATSIGKLFCQRKNIFNLKFYRMISDIKRFYKEAKSLLSEPDNDISLGDYLNQNHYSEYFIDEHIVPMASALWSGKAELILKFPARYIVAFMQNHNMMQISNRPIWKTISGGSRVYLEEIEKSSNFKVKLNASIHSVARSDTNVVIKTHDAEDEVFDKVIFACHSDQALKLIETATADEKEILGAIKYQHNDVCLHWDINLLPRQKKAWASWNVIRSEASKENCTVSYYMNLLQTLDTETPVIVSLNMNDLVDKEKVWKYLEYEHPVYTQQTIEAQKKRHLLQGQLSSYFCGAYWGWGFHEDGARSGLEAAQKLLQDIGYAE</sequence>
<dbReference type="PANTHER" id="PTHR42923:SF17">
    <property type="entry name" value="AMINE OXIDASE DOMAIN-CONTAINING PROTEIN"/>
    <property type="match status" value="1"/>
</dbReference>
<dbReference type="Proteomes" id="UP000247689">
    <property type="component" value="Unassembled WGS sequence"/>
</dbReference>
<dbReference type="InterPro" id="IPR036188">
    <property type="entry name" value="FAD/NAD-bd_sf"/>
</dbReference>
<dbReference type="Gene3D" id="3.50.50.60">
    <property type="entry name" value="FAD/NAD(P)-binding domain"/>
    <property type="match status" value="1"/>
</dbReference>
<proteinExistence type="predicted"/>
<dbReference type="AlphaFoldDB" id="A0A318D5C5"/>
<gene>
    <name evidence="2" type="ORF">DL796_02830</name>
</gene>
<organism evidence="2 3">
    <name type="scientific">Kangiella spongicola</name>
    <dbReference type="NCBI Taxonomy" id="796379"/>
    <lineage>
        <taxon>Bacteria</taxon>
        <taxon>Pseudomonadati</taxon>
        <taxon>Pseudomonadota</taxon>
        <taxon>Gammaproteobacteria</taxon>
        <taxon>Kangiellales</taxon>
        <taxon>Kangiellaceae</taxon>
        <taxon>Kangiella</taxon>
    </lineage>
</organism>
<evidence type="ECO:0000259" key="1">
    <source>
        <dbReference type="Pfam" id="PF01593"/>
    </source>
</evidence>
<evidence type="ECO:0000313" key="3">
    <source>
        <dbReference type="Proteomes" id="UP000247689"/>
    </source>
</evidence>
<dbReference type="GO" id="GO:0016491">
    <property type="term" value="F:oxidoreductase activity"/>
    <property type="evidence" value="ECO:0007669"/>
    <property type="project" value="InterPro"/>
</dbReference>
<dbReference type="OrthoDB" id="20837at2"/>
<feature type="domain" description="Amine oxidase" evidence="1">
    <location>
        <begin position="10"/>
        <end position="265"/>
    </location>
</feature>
<reference evidence="2 3" key="1">
    <citation type="submission" date="2018-05" db="EMBL/GenBank/DDBJ databases">
        <title>Kangiella spongicola genome sequence.</title>
        <authorList>
            <person name="Maclea K.S."/>
            <person name="Goen A.E."/>
            <person name="Kelley C."/>
            <person name="Underriner A."/>
            <person name="Silverwood T."/>
            <person name="Trachtenberg A.M."/>
        </authorList>
    </citation>
    <scope>NUCLEOTIDE SEQUENCE [LARGE SCALE GENOMIC DNA]</scope>
    <source>
        <strain evidence="2 3">ATCC BAA-2076</strain>
    </source>
</reference>
<comment type="caution">
    <text evidence="2">The sequence shown here is derived from an EMBL/GenBank/DDBJ whole genome shotgun (WGS) entry which is preliminary data.</text>
</comment>
<dbReference type="RefSeq" id="WP_110199769.1">
    <property type="nucleotide sequence ID" value="NZ_QICH01000001.1"/>
</dbReference>
<dbReference type="FunFam" id="1.10.405.20:FF:000001">
    <property type="entry name" value="Amine oxidase"/>
    <property type="match status" value="1"/>
</dbReference>